<feature type="compositionally biased region" description="Polar residues" evidence="1">
    <location>
        <begin position="50"/>
        <end position="59"/>
    </location>
</feature>
<feature type="compositionally biased region" description="Basic and acidic residues" evidence="1">
    <location>
        <begin position="11"/>
        <end position="28"/>
    </location>
</feature>
<dbReference type="AlphaFoldDB" id="A0AAV4AAC4"/>
<gene>
    <name evidence="2" type="ORF">PoB_003010300</name>
</gene>
<sequence>MMSGPPGSIPDEYKQNKLESQRALIEKSARKKRQMPLMMQPNDTPGGGSRPNSGRKQALQQQQQQQQQSLGSNNGSWDESRPLVRGDSGPKSRNSEYGNYVYTGPAAGLEMGSGEPMPGSTEDSTPVGRPYMHHGGGGSYSVHGVTEGDSRDMSDTDSDDIPTIPTGQFTPQPREDLRHVFENIELHLFCTRMATGSICSLYICYAKAQWDLTI</sequence>
<reference evidence="2 3" key="1">
    <citation type="journal article" date="2021" name="Elife">
        <title>Chloroplast acquisition without the gene transfer in kleptoplastic sea slugs, Plakobranchus ocellatus.</title>
        <authorList>
            <person name="Maeda T."/>
            <person name="Takahashi S."/>
            <person name="Yoshida T."/>
            <person name="Shimamura S."/>
            <person name="Takaki Y."/>
            <person name="Nagai Y."/>
            <person name="Toyoda A."/>
            <person name="Suzuki Y."/>
            <person name="Arimoto A."/>
            <person name="Ishii H."/>
            <person name="Satoh N."/>
            <person name="Nishiyama T."/>
            <person name="Hasebe M."/>
            <person name="Maruyama T."/>
            <person name="Minagawa J."/>
            <person name="Obokata J."/>
            <person name="Shigenobu S."/>
        </authorList>
    </citation>
    <scope>NUCLEOTIDE SEQUENCE [LARGE SCALE GENOMIC DNA]</scope>
</reference>
<protein>
    <submittedName>
        <fullName evidence="2">Tubby-like protein</fullName>
    </submittedName>
</protein>
<keyword evidence="3" id="KW-1185">Reference proteome</keyword>
<evidence type="ECO:0000313" key="3">
    <source>
        <dbReference type="Proteomes" id="UP000735302"/>
    </source>
</evidence>
<organism evidence="2 3">
    <name type="scientific">Plakobranchus ocellatus</name>
    <dbReference type="NCBI Taxonomy" id="259542"/>
    <lineage>
        <taxon>Eukaryota</taxon>
        <taxon>Metazoa</taxon>
        <taxon>Spiralia</taxon>
        <taxon>Lophotrochozoa</taxon>
        <taxon>Mollusca</taxon>
        <taxon>Gastropoda</taxon>
        <taxon>Heterobranchia</taxon>
        <taxon>Euthyneura</taxon>
        <taxon>Panpulmonata</taxon>
        <taxon>Sacoglossa</taxon>
        <taxon>Placobranchoidea</taxon>
        <taxon>Plakobranchidae</taxon>
        <taxon>Plakobranchus</taxon>
    </lineage>
</organism>
<dbReference type="EMBL" id="BLXT01003727">
    <property type="protein sequence ID" value="GFO03598.1"/>
    <property type="molecule type" value="Genomic_DNA"/>
</dbReference>
<accession>A0AAV4AAC4</accession>
<evidence type="ECO:0000256" key="1">
    <source>
        <dbReference type="SAM" id="MobiDB-lite"/>
    </source>
</evidence>
<feature type="region of interest" description="Disordered" evidence="1">
    <location>
        <begin position="1"/>
        <end position="172"/>
    </location>
</feature>
<comment type="caution">
    <text evidence="2">The sequence shown here is derived from an EMBL/GenBank/DDBJ whole genome shotgun (WGS) entry which is preliminary data.</text>
</comment>
<feature type="compositionally biased region" description="Basic and acidic residues" evidence="1">
    <location>
        <begin position="78"/>
        <end position="94"/>
    </location>
</feature>
<dbReference type="Proteomes" id="UP000735302">
    <property type="component" value="Unassembled WGS sequence"/>
</dbReference>
<proteinExistence type="predicted"/>
<evidence type="ECO:0000313" key="2">
    <source>
        <dbReference type="EMBL" id="GFO03598.1"/>
    </source>
</evidence>
<name>A0AAV4AAC4_9GAST</name>